<dbReference type="EMBL" id="AESD01000196">
    <property type="protein sequence ID" value="EHJ14104.1"/>
    <property type="molecule type" value="Genomic_DNA"/>
</dbReference>
<dbReference type="PATRIC" id="fig|423471.3.peg.1126"/>
<comment type="caution">
    <text evidence="1">The sequence shown here is derived from an EMBL/GenBank/DDBJ whole genome shotgun (WGS) entry which is preliminary data.</text>
</comment>
<evidence type="ECO:0000313" key="1">
    <source>
        <dbReference type="EMBL" id="EHJ14104.1"/>
    </source>
</evidence>
<protein>
    <submittedName>
        <fullName evidence="1">Uncharacterized protein</fullName>
    </submittedName>
</protein>
<name>G5J133_CROWT</name>
<proteinExistence type="predicted"/>
<gene>
    <name evidence="1" type="ORF">CWATWH0003_1218</name>
</gene>
<dbReference type="Proteomes" id="UP000003477">
    <property type="component" value="Unassembled WGS sequence"/>
</dbReference>
<accession>G5J133</accession>
<reference evidence="1 2" key="1">
    <citation type="journal article" date="2011" name="Front. Microbiol.">
        <title>Two Strains of Crocosphaera watsonii with Highly Conserved Genomes are Distinguished by Strain-Specific Features.</title>
        <authorList>
            <person name="Bench S.R."/>
            <person name="Ilikchyan I.N."/>
            <person name="Tripp H.J."/>
            <person name="Zehr J.P."/>
        </authorList>
    </citation>
    <scope>NUCLEOTIDE SEQUENCE [LARGE SCALE GENOMIC DNA]</scope>
    <source>
        <strain evidence="1 2">WH 0003</strain>
    </source>
</reference>
<organism evidence="1 2">
    <name type="scientific">Crocosphaera watsonii WH 0003</name>
    <dbReference type="NCBI Taxonomy" id="423471"/>
    <lineage>
        <taxon>Bacteria</taxon>
        <taxon>Bacillati</taxon>
        <taxon>Cyanobacteriota</taxon>
        <taxon>Cyanophyceae</taxon>
        <taxon>Oscillatoriophycideae</taxon>
        <taxon>Chroococcales</taxon>
        <taxon>Aphanothecaceae</taxon>
        <taxon>Crocosphaera</taxon>
    </lineage>
</organism>
<dbReference type="AlphaFoldDB" id="G5J133"/>
<sequence length="38" mass="4552">MVSWGFNQFAASWTKNDMKAQLRRLKRVAEETYRLECS</sequence>
<evidence type="ECO:0000313" key="2">
    <source>
        <dbReference type="Proteomes" id="UP000003477"/>
    </source>
</evidence>